<reference evidence="2" key="2">
    <citation type="journal article" date="2015" name="Data Brief">
        <title>Shoot transcriptome of the giant reed, Arundo donax.</title>
        <authorList>
            <person name="Barrero R.A."/>
            <person name="Guerrero F.D."/>
            <person name="Moolhuijzen P."/>
            <person name="Goolsby J.A."/>
            <person name="Tidwell J."/>
            <person name="Bellgard S.E."/>
            <person name="Bellgard M.I."/>
        </authorList>
    </citation>
    <scope>NUCLEOTIDE SEQUENCE</scope>
    <source>
        <tissue evidence="2">Shoot tissue taken approximately 20 cm above the soil surface</tissue>
    </source>
</reference>
<proteinExistence type="predicted"/>
<evidence type="ECO:0000256" key="1">
    <source>
        <dbReference type="SAM" id="MobiDB-lite"/>
    </source>
</evidence>
<name>A0A0A9D7S4_ARUDO</name>
<protein>
    <submittedName>
        <fullName evidence="2">Uncharacterized protein</fullName>
    </submittedName>
</protein>
<organism evidence="2">
    <name type="scientific">Arundo donax</name>
    <name type="common">Giant reed</name>
    <name type="synonym">Donax arundinaceus</name>
    <dbReference type="NCBI Taxonomy" id="35708"/>
    <lineage>
        <taxon>Eukaryota</taxon>
        <taxon>Viridiplantae</taxon>
        <taxon>Streptophyta</taxon>
        <taxon>Embryophyta</taxon>
        <taxon>Tracheophyta</taxon>
        <taxon>Spermatophyta</taxon>
        <taxon>Magnoliopsida</taxon>
        <taxon>Liliopsida</taxon>
        <taxon>Poales</taxon>
        <taxon>Poaceae</taxon>
        <taxon>PACMAD clade</taxon>
        <taxon>Arundinoideae</taxon>
        <taxon>Arundineae</taxon>
        <taxon>Arundo</taxon>
    </lineage>
</organism>
<evidence type="ECO:0000313" key="2">
    <source>
        <dbReference type="EMBL" id="JAD81705.1"/>
    </source>
</evidence>
<dbReference type="AlphaFoldDB" id="A0A0A9D7S4"/>
<feature type="compositionally biased region" description="Polar residues" evidence="1">
    <location>
        <begin position="1"/>
        <end position="14"/>
    </location>
</feature>
<accession>A0A0A9D7S4</accession>
<reference evidence="2" key="1">
    <citation type="submission" date="2014-09" db="EMBL/GenBank/DDBJ databases">
        <authorList>
            <person name="Magalhaes I.L.F."/>
            <person name="Oliveira U."/>
            <person name="Santos F.R."/>
            <person name="Vidigal T.H.D.A."/>
            <person name="Brescovit A.D."/>
            <person name="Santos A.J."/>
        </authorList>
    </citation>
    <scope>NUCLEOTIDE SEQUENCE</scope>
    <source>
        <tissue evidence="2">Shoot tissue taken approximately 20 cm above the soil surface</tissue>
    </source>
</reference>
<feature type="region of interest" description="Disordered" evidence="1">
    <location>
        <begin position="1"/>
        <end position="23"/>
    </location>
</feature>
<dbReference type="EMBL" id="GBRH01216190">
    <property type="protein sequence ID" value="JAD81705.1"/>
    <property type="molecule type" value="Transcribed_RNA"/>
</dbReference>
<sequence>MTTSFHIPNGNETCSIEAGKKHI</sequence>